<dbReference type="AlphaFoldDB" id="A0AAW5AN88"/>
<evidence type="ECO:0008006" key="4">
    <source>
        <dbReference type="Google" id="ProtNLM"/>
    </source>
</evidence>
<keyword evidence="1" id="KW-0472">Membrane</keyword>
<gene>
    <name evidence="2" type="ORF">L4X52_03060</name>
</gene>
<comment type="caution">
    <text evidence="2">The sequence shown here is derived from an EMBL/GenBank/DDBJ whole genome shotgun (WGS) entry which is preliminary data.</text>
</comment>
<dbReference type="RefSeq" id="WP_227216277.1">
    <property type="nucleotide sequence ID" value="NZ_JAKKWZ010000004.1"/>
</dbReference>
<accession>A0AAW5AN88</accession>
<organism evidence="2 3">
    <name type="scientific">Phocaeicola vulgatus</name>
    <name type="common">Bacteroides vulgatus</name>
    <dbReference type="NCBI Taxonomy" id="821"/>
    <lineage>
        <taxon>Bacteria</taxon>
        <taxon>Pseudomonadati</taxon>
        <taxon>Bacteroidota</taxon>
        <taxon>Bacteroidia</taxon>
        <taxon>Bacteroidales</taxon>
        <taxon>Bacteroidaceae</taxon>
        <taxon>Phocaeicola</taxon>
    </lineage>
</organism>
<keyword evidence="1" id="KW-1133">Transmembrane helix</keyword>
<protein>
    <recommendedName>
        <fullName evidence="4">TMhelix containing protein</fullName>
    </recommendedName>
</protein>
<sequence length="75" mass="8697">MEKITLLFKNRRMGDFVCNFTAVVLGIILTFMGSDWIEKRNTQRDVKSALLLVKAELKANRQTILDGKQKIEREI</sequence>
<feature type="transmembrane region" description="Helical" evidence="1">
    <location>
        <begin position="20"/>
        <end position="37"/>
    </location>
</feature>
<evidence type="ECO:0000313" key="3">
    <source>
        <dbReference type="Proteomes" id="UP001201179"/>
    </source>
</evidence>
<dbReference type="Proteomes" id="UP001201179">
    <property type="component" value="Unassembled WGS sequence"/>
</dbReference>
<proteinExistence type="predicted"/>
<evidence type="ECO:0000256" key="1">
    <source>
        <dbReference type="SAM" id="Phobius"/>
    </source>
</evidence>
<dbReference type="EMBL" id="JAKKWZ010000004">
    <property type="protein sequence ID" value="MCG0338972.1"/>
    <property type="molecule type" value="Genomic_DNA"/>
</dbReference>
<keyword evidence="1" id="KW-0812">Transmembrane</keyword>
<reference evidence="2" key="1">
    <citation type="submission" date="2022-01" db="EMBL/GenBank/DDBJ databases">
        <authorList>
            <person name="Mingchao X."/>
        </authorList>
    </citation>
    <scope>NUCLEOTIDE SEQUENCE</scope>
    <source>
        <strain evidence="2">Bv4372</strain>
    </source>
</reference>
<evidence type="ECO:0000313" key="2">
    <source>
        <dbReference type="EMBL" id="MCG0338972.1"/>
    </source>
</evidence>
<name>A0AAW5AN88_PHOVU</name>